<name>H2YVW5_CIOSA</name>
<dbReference type="InParanoid" id="H2YVW5"/>
<keyword evidence="2" id="KW-1185">Reference proteome</keyword>
<accession>H2YVW5</accession>
<reference evidence="1" key="2">
    <citation type="submission" date="2025-08" db="UniProtKB">
        <authorList>
            <consortium name="Ensembl"/>
        </authorList>
    </citation>
    <scope>IDENTIFICATION</scope>
</reference>
<protein>
    <submittedName>
        <fullName evidence="1">Uncharacterized protein</fullName>
    </submittedName>
</protein>
<dbReference type="HOGENOM" id="CLU_1681849_0_0_1"/>
<reference evidence="1" key="3">
    <citation type="submission" date="2025-09" db="UniProtKB">
        <authorList>
            <consortium name="Ensembl"/>
        </authorList>
    </citation>
    <scope>IDENTIFICATION</scope>
</reference>
<dbReference type="GeneTree" id="ENSGT00530000067776"/>
<sequence length="157" mass="18429">MNTRSHWSTCSFDVELVTKNEFGATSLYSYYEAKVIPKAPNAVLSECHYMGDKNSVEMEVTILVTRPVHFLVEYQVEVVYTNDTVVEIDHLLEQQKDIPNSVFFDEWKKFPVIAFKHRRETENLDFWKNAVVYQQSYYQGENCYLQNAQPNKTVAIR</sequence>
<dbReference type="AlphaFoldDB" id="H2YVW5"/>
<evidence type="ECO:0000313" key="1">
    <source>
        <dbReference type="Ensembl" id="ENSCSAVP00000009476.1"/>
    </source>
</evidence>
<organism evidence="1 2">
    <name type="scientific">Ciona savignyi</name>
    <name type="common">Pacific transparent sea squirt</name>
    <dbReference type="NCBI Taxonomy" id="51511"/>
    <lineage>
        <taxon>Eukaryota</taxon>
        <taxon>Metazoa</taxon>
        <taxon>Chordata</taxon>
        <taxon>Tunicata</taxon>
        <taxon>Ascidiacea</taxon>
        <taxon>Phlebobranchia</taxon>
        <taxon>Cionidae</taxon>
        <taxon>Ciona</taxon>
    </lineage>
</organism>
<dbReference type="Ensembl" id="ENSCSAVT00000009593.1">
    <property type="protein sequence ID" value="ENSCSAVP00000009476.1"/>
    <property type="gene ID" value="ENSCSAVG00000005574.1"/>
</dbReference>
<dbReference type="Proteomes" id="UP000007875">
    <property type="component" value="Unassembled WGS sequence"/>
</dbReference>
<evidence type="ECO:0000313" key="2">
    <source>
        <dbReference type="Proteomes" id="UP000007875"/>
    </source>
</evidence>
<reference evidence="2" key="1">
    <citation type="submission" date="2003-08" db="EMBL/GenBank/DDBJ databases">
        <authorList>
            <person name="Birren B."/>
            <person name="Nusbaum C."/>
            <person name="Abebe A."/>
            <person name="Abouelleil A."/>
            <person name="Adekoya E."/>
            <person name="Ait-zahra M."/>
            <person name="Allen N."/>
            <person name="Allen T."/>
            <person name="An P."/>
            <person name="Anderson M."/>
            <person name="Anderson S."/>
            <person name="Arachchi H."/>
            <person name="Armbruster J."/>
            <person name="Bachantsang P."/>
            <person name="Baldwin J."/>
            <person name="Barry A."/>
            <person name="Bayul T."/>
            <person name="Blitshsteyn B."/>
            <person name="Bloom T."/>
            <person name="Blye J."/>
            <person name="Boguslavskiy L."/>
            <person name="Borowsky M."/>
            <person name="Boukhgalter B."/>
            <person name="Brunache A."/>
            <person name="Butler J."/>
            <person name="Calixte N."/>
            <person name="Calvo S."/>
            <person name="Camarata J."/>
            <person name="Campo K."/>
            <person name="Chang J."/>
            <person name="Cheshatsang Y."/>
            <person name="Citroen M."/>
            <person name="Collymore A."/>
            <person name="Considine T."/>
            <person name="Cook A."/>
            <person name="Cooke P."/>
            <person name="Corum B."/>
            <person name="Cuomo C."/>
            <person name="David R."/>
            <person name="Dawoe T."/>
            <person name="Degray S."/>
            <person name="Dodge S."/>
            <person name="Dooley K."/>
            <person name="Dorje P."/>
            <person name="Dorjee K."/>
            <person name="Dorris L."/>
            <person name="Duffey N."/>
            <person name="Dupes A."/>
            <person name="Elkins T."/>
            <person name="Engels R."/>
            <person name="Erickson J."/>
            <person name="Farina A."/>
            <person name="Faro S."/>
            <person name="Ferreira P."/>
            <person name="Fischer H."/>
            <person name="Fitzgerald M."/>
            <person name="Foley K."/>
            <person name="Gage D."/>
            <person name="Galagan J."/>
            <person name="Gearin G."/>
            <person name="Gnerre S."/>
            <person name="Gnirke A."/>
            <person name="Goyette A."/>
            <person name="Graham J."/>
            <person name="Grandbois E."/>
            <person name="Gyaltsen K."/>
            <person name="Hafez N."/>
            <person name="Hagopian D."/>
            <person name="Hagos B."/>
            <person name="Hall J."/>
            <person name="Hatcher B."/>
            <person name="Heller A."/>
            <person name="Higgins H."/>
            <person name="Honan T."/>
            <person name="Horn A."/>
            <person name="Houde N."/>
            <person name="Hughes L."/>
            <person name="Hulme W."/>
            <person name="Husby E."/>
            <person name="Iliev I."/>
            <person name="Jaffe D."/>
            <person name="Jones C."/>
            <person name="Kamal M."/>
            <person name="Kamat A."/>
            <person name="Kamvysselis M."/>
            <person name="Karlsson E."/>
            <person name="Kells C."/>
            <person name="Kieu A."/>
            <person name="Kisner P."/>
            <person name="Kodira C."/>
            <person name="Kulbokas E."/>
            <person name="Labutti K."/>
            <person name="Lama D."/>
            <person name="Landers T."/>
            <person name="Leger J."/>
            <person name="Levine S."/>
            <person name="Lewis D."/>
            <person name="Lewis T."/>
            <person name="Lindblad-toh K."/>
            <person name="Liu X."/>
            <person name="Lokyitsang T."/>
            <person name="Lokyitsang Y."/>
            <person name="Lucien O."/>
            <person name="Lui A."/>
            <person name="Ma L.J."/>
            <person name="Mabbitt R."/>
            <person name="Macdonald J."/>
            <person name="Maclean C."/>
            <person name="Major J."/>
            <person name="Manning J."/>
            <person name="Marabella R."/>
            <person name="Maru K."/>
            <person name="Matthews C."/>
            <person name="Mauceli E."/>
            <person name="Mccarthy M."/>
            <person name="Mcdonough S."/>
            <person name="Mcghee T."/>
            <person name="Meldrim J."/>
            <person name="Meneus L."/>
            <person name="Mesirov J."/>
            <person name="Mihalev A."/>
            <person name="Mihova T."/>
            <person name="Mikkelsen T."/>
            <person name="Mlenga V."/>
            <person name="Moru K."/>
            <person name="Mozes J."/>
            <person name="Mulrain L."/>
            <person name="Munson G."/>
            <person name="Naylor J."/>
            <person name="Newes C."/>
            <person name="Nguyen C."/>
            <person name="Nguyen N."/>
            <person name="Nguyen T."/>
            <person name="Nicol R."/>
            <person name="Nielsen C."/>
            <person name="Nizzari M."/>
            <person name="Norbu C."/>
            <person name="Norbu N."/>
            <person name="O'donnell P."/>
            <person name="Okoawo O."/>
            <person name="O'leary S."/>
            <person name="Omotosho B."/>
            <person name="O'neill K."/>
            <person name="Osman S."/>
            <person name="Parker S."/>
            <person name="Perrin D."/>
            <person name="Phunkhang P."/>
            <person name="Piqani B."/>
            <person name="Purcell S."/>
            <person name="Rachupka T."/>
            <person name="Ramasamy U."/>
            <person name="Rameau R."/>
            <person name="Ray V."/>
            <person name="Raymond C."/>
            <person name="Retta R."/>
            <person name="Richardson S."/>
            <person name="Rise C."/>
            <person name="Rodriguez J."/>
            <person name="Rogers J."/>
            <person name="Rogov P."/>
            <person name="Rutman M."/>
            <person name="Schupbach R."/>
            <person name="Seaman C."/>
            <person name="Settipalli S."/>
            <person name="Sharpe T."/>
            <person name="Sheridan J."/>
            <person name="Sherpa N."/>
            <person name="Shi J."/>
            <person name="Smirnov S."/>
            <person name="Smith C."/>
            <person name="Sougnez C."/>
            <person name="Spencer B."/>
            <person name="Stalker J."/>
            <person name="Stange-thomann N."/>
            <person name="Stavropoulos S."/>
            <person name="Stetson K."/>
            <person name="Stone C."/>
            <person name="Stone S."/>
            <person name="Stubbs M."/>
            <person name="Talamas J."/>
            <person name="Tchuinga P."/>
            <person name="Tenzing P."/>
            <person name="Tesfaye S."/>
            <person name="Theodore J."/>
            <person name="Thoulutsang Y."/>
            <person name="Topham K."/>
            <person name="Towey S."/>
            <person name="Tsamla T."/>
            <person name="Tsomo N."/>
            <person name="Vallee D."/>
            <person name="Vassiliev H."/>
            <person name="Venkataraman V."/>
            <person name="Vinson J."/>
            <person name="Vo A."/>
            <person name="Wade C."/>
            <person name="Wang S."/>
            <person name="Wangchuk T."/>
            <person name="Wangdi T."/>
            <person name="Whittaker C."/>
            <person name="Wilkinson J."/>
            <person name="Wu Y."/>
            <person name="Wyman D."/>
            <person name="Yadav S."/>
            <person name="Yang S."/>
            <person name="Yang X."/>
            <person name="Yeager S."/>
            <person name="Yee E."/>
            <person name="Young G."/>
            <person name="Zainoun J."/>
            <person name="Zembeck L."/>
            <person name="Zimmer A."/>
            <person name="Zody M."/>
            <person name="Lander E."/>
        </authorList>
    </citation>
    <scope>NUCLEOTIDE SEQUENCE [LARGE SCALE GENOMIC DNA]</scope>
</reference>
<proteinExistence type="predicted"/>